<dbReference type="InterPro" id="IPR010753">
    <property type="entry name" value="DUF1330"/>
</dbReference>
<dbReference type="EMBL" id="JABWMH010000003">
    <property type="protein sequence ID" value="NVD28089.1"/>
    <property type="molecule type" value="Genomic_DNA"/>
</dbReference>
<sequence>MTEQPVHVVANFTVQDAAKYREYEKGFFPILKRHGGEFITYDDGSITFEGAAPPQGRVVMFRFPHEAAATAWYNDPDYQALSEHRRAGTTLQFITMVHSIPPRN</sequence>
<accession>A0ABX2N344</accession>
<evidence type="ECO:0000313" key="2">
    <source>
        <dbReference type="EMBL" id="NVD28089.1"/>
    </source>
</evidence>
<gene>
    <name evidence="2" type="ORF">HUO14_09250</name>
</gene>
<dbReference type="PANTHER" id="PTHR41521:SF4">
    <property type="entry name" value="BLR0684 PROTEIN"/>
    <property type="match status" value="1"/>
</dbReference>
<protein>
    <submittedName>
        <fullName evidence="2">DUF1330 domain-containing protein</fullName>
    </submittedName>
</protein>
<evidence type="ECO:0000313" key="3">
    <source>
        <dbReference type="Proteomes" id="UP000652427"/>
    </source>
</evidence>
<dbReference type="PANTHER" id="PTHR41521">
    <property type="match status" value="1"/>
</dbReference>
<feature type="domain" description="DUF1330" evidence="1">
    <location>
        <begin position="6"/>
        <end position="94"/>
    </location>
</feature>
<name>A0ABX2N344_9SPHN</name>
<keyword evidence="3" id="KW-1185">Reference proteome</keyword>
<dbReference type="Pfam" id="PF07045">
    <property type="entry name" value="DUF1330"/>
    <property type="match status" value="1"/>
</dbReference>
<dbReference type="SUPFAM" id="SSF54909">
    <property type="entry name" value="Dimeric alpha+beta barrel"/>
    <property type="match status" value="1"/>
</dbReference>
<organism evidence="2 3">
    <name type="scientific">Parasphingorhabdus flavimaris</name>
    <dbReference type="NCBI Taxonomy" id="266812"/>
    <lineage>
        <taxon>Bacteria</taxon>
        <taxon>Pseudomonadati</taxon>
        <taxon>Pseudomonadota</taxon>
        <taxon>Alphaproteobacteria</taxon>
        <taxon>Sphingomonadales</taxon>
        <taxon>Sphingomonadaceae</taxon>
        <taxon>Parasphingorhabdus</taxon>
    </lineage>
</organism>
<dbReference type="Proteomes" id="UP000652427">
    <property type="component" value="Unassembled WGS sequence"/>
</dbReference>
<reference evidence="2 3" key="1">
    <citation type="submission" date="2020-06" db="EMBL/GenBank/DDBJ databases">
        <authorList>
            <person name="Kim S.-J."/>
            <person name="Park S.-J."/>
        </authorList>
    </citation>
    <scope>NUCLEOTIDE SEQUENCE [LARGE SCALE GENOMIC DNA]</scope>
    <source>
        <strain evidence="2 3">SW-151</strain>
    </source>
</reference>
<dbReference type="InterPro" id="IPR011008">
    <property type="entry name" value="Dimeric_a/b-barrel"/>
</dbReference>
<dbReference type="RefSeq" id="WP_176279627.1">
    <property type="nucleotide sequence ID" value="NZ_JABWMH010000003.1"/>
</dbReference>
<evidence type="ECO:0000259" key="1">
    <source>
        <dbReference type="Pfam" id="PF07045"/>
    </source>
</evidence>
<proteinExistence type="predicted"/>
<comment type="caution">
    <text evidence="2">The sequence shown here is derived from an EMBL/GenBank/DDBJ whole genome shotgun (WGS) entry which is preliminary data.</text>
</comment>
<dbReference type="Gene3D" id="3.30.70.100">
    <property type="match status" value="1"/>
</dbReference>